<evidence type="ECO:0000313" key="2">
    <source>
        <dbReference type="Proteomes" id="UP001500556"/>
    </source>
</evidence>
<keyword evidence="2" id="KW-1185">Reference proteome</keyword>
<comment type="caution">
    <text evidence="1">The sequence shown here is derived from an EMBL/GenBank/DDBJ whole genome shotgun (WGS) entry which is preliminary data.</text>
</comment>
<dbReference type="EMBL" id="BAABLO010000012">
    <property type="protein sequence ID" value="GAA4728704.1"/>
    <property type="molecule type" value="Genomic_DNA"/>
</dbReference>
<gene>
    <name evidence="1" type="ORF">GCM10025782_29360</name>
</gene>
<organism evidence="1 2">
    <name type="scientific">Pedococcus ginsenosidimutans</name>
    <dbReference type="NCBI Taxonomy" id="490570"/>
    <lineage>
        <taxon>Bacteria</taxon>
        <taxon>Bacillati</taxon>
        <taxon>Actinomycetota</taxon>
        <taxon>Actinomycetes</taxon>
        <taxon>Micrococcales</taxon>
        <taxon>Intrasporangiaceae</taxon>
        <taxon>Pedococcus</taxon>
    </lineage>
</organism>
<protein>
    <submittedName>
        <fullName evidence="1">Uncharacterized protein</fullName>
    </submittedName>
</protein>
<reference evidence="2" key="1">
    <citation type="journal article" date="2019" name="Int. J. Syst. Evol. Microbiol.">
        <title>The Global Catalogue of Microorganisms (GCM) 10K type strain sequencing project: providing services to taxonomists for standard genome sequencing and annotation.</title>
        <authorList>
            <consortium name="The Broad Institute Genomics Platform"/>
            <consortium name="The Broad Institute Genome Sequencing Center for Infectious Disease"/>
            <person name="Wu L."/>
            <person name="Ma J."/>
        </authorList>
    </citation>
    <scope>NUCLEOTIDE SEQUENCE [LARGE SCALE GENOMIC DNA]</scope>
    <source>
        <strain evidence="2">JCM 18961</strain>
    </source>
</reference>
<sequence>MVRFLLLPDDEREFMEWAQHKHGLELSCAVETASGLAQLERCSGLPTRLPGPPGERSSAPREFVLRHPDWGINDLDRWHVDSAADRVMRSLNSSAAGQAGVSPDGMIDFERTPVLRFRRCGWINAGELHVASLRGSARPARLQDPTVTAMLKSAERWLARGSVGVELPDEVRYRPRILARPRANEWVHAGGVVYPWDA</sequence>
<dbReference type="Proteomes" id="UP001500556">
    <property type="component" value="Unassembled WGS sequence"/>
</dbReference>
<proteinExistence type="predicted"/>
<name>A0ABP8YJ08_9MICO</name>
<accession>A0ABP8YJ08</accession>
<evidence type="ECO:0000313" key="1">
    <source>
        <dbReference type="EMBL" id="GAA4728704.1"/>
    </source>
</evidence>